<proteinExistence type="predicted"/>
<feature type="region of interest" description="Disordered" evidence="1">
    <location>
        <begin position="29"/>
        <end position="48"/>
    </location>
</feature>
<feature type="chain" id="PRO_5010532140" evidence="2">
    <location>
        <begin position="22"/>
        <end position="194"/>
    </location>
</feature>
<protein>
    <submittedName>
        <fullName evidence="3">Uncharacterized protein</fullName>
    </submittedName>
</protein>
<comment type="caution">
    <text evidence="3">The sequence shown here is derived from an EMBL/GenBank/DDBJ whole genome shotgun (WGS) entry which is preliminary data.</text>
</comment>
<evidence type="ECO:0000313" key="4">
    <source>
        <dbReference type="Proteomes" id="UP000190312"/>
    </source>
</evidence>
<dbReference type="Proteomes" id="UP000190312">
    <property type="component" value="Unassembled WGS sequence"/>
</dbReference>
<dbReference type="AlphaFoldDB" id="A0A1S9DKW2"/>
<evidence type="ECO:0000256" key="2">
    <source>
        <dbReference type="SAM" id="SignalP"/>
    </source>
</evidence>
<gene>
    <name evidence="3" type="ORF">OAory_01053940</name>
</gene>
<sequence length="194" mass="21509">MKFHAFVAVTLALFQTGLSSALPDSASITARQDRRGSEQIPGLGSRKQQVISAGGNTMDLAVAMLETTNMGTDYRYGDGKTGDATNFGIFKQNWYMLRTSASEFLGQSVNDVRNGEILNKDLGKDIKARHDGEAKYGFDVWFAGHRNGASGVQNPNTADIKRYRDAVQWIKSQIESDKKYESDNTRFWVDVTPI</sequence>
<dbReference type="Pfam" id="PF21087">
    <property type="entry name" value="Glyco_hydro_134"/>
    <property type="match status" value="1"/>
</dbReference>
<organism evidence="3 4">
    <name type="scientific">Aspergillus oryzae</name>
    <name type="common">Yellow koji mold</name>
    <dbReference type="NCBI Taxonomy" id="5062"/>
    <lineage>
        <taxon>Eukaryota</taxon>
        <taxon>Fungi</taxon>
        <taxon>Dikarya</taxon>
        <taxon>Ascomycota</taxon>
        <taxon>Pezizomycotina</taxon>
        <taxon>Eurotiomycetes</taxon>
        <taxon>Eurotiomycetidae</taxon>
        <taxon>Eurotiales</taxon>
        <taxon>Aspergillaceae</taxon>
        <taxon>Aspergillus</taxon>
        <taxon>Aspergillus subgen. Circumdati</taxon>
    </lineage>
</organism>
<keyword evidence="2" id="KW-0732">Signal</keyword>
<reference evidence="3 4" key="1">
    <citation type="submission" date="2016-10" db="EMBL/GenBank/DDBJ databases">
        <title>Genome sequencing of Aspergillus oryzae BCC7051.</title>
        <authorList>
            <person name="Thammarongtham C."/>
            <person name="Vorapreeda T."/>
            <person name="Nookaew I."/>
            <person name="Srisuk T."/>
            <person name="Land M."/>
            <person name="Jeennor S."/>
            <person name="Laoteng K."/>
        </authorList>
    </citation>
    <scope>NUCLEOTIDE SEQUENCE [LARGE SCALE GENOMIC DNA]</scope>
    <source>
        <strain evidence="3 4">BCC7051</strain>
    </source>
</reference>
<name>A0A1S9DKW2_ASPOZ</name>
<evidence type="ECO:0000256" key="1">
    <source>
        <dbReference type="SAM" id="MobiDB-lite"/>
    </source>
</evidence>
<dbReference type="CDD" id="cd19610">
    <property type="entry name" value="mannanase_GH134"/>
    <property type="match status" value="1"/>
</dbReference>
<evidence type="ECO:0000313" key="3">
    <source>
        <dbReference type="EMBL" id="OOO09586.1"/>
    </source>
</evidence>
<dbReference type="VEuPathDB" id="FungiDB:AO090102000262"/>
<dbReference type="InterPro" id="IPR049168">
    <property type="entry name" value="Glyco_hydro_134"/>
</dbReference>
<feature type="signal peptide" evidence="2">
    <location>
        <begin position="1"/>
        <end position="21"/>
    </location>
</feature>
<accession>A0A1S9DKW2</accession>
<dbReference type="EMBL" id="MKZY01000004">
    <property type="protein sequence ID" value="OOO09586.1"/>
    <property type="molecule type" value="Genomic_DNA"/>
</dbReference>
<dbReference type="OrthoDB" id="2888121at2759"/>